<feature type="domain" description="PLD phosphodiesterase" evidence="15">
    <location>
        <begin position="188"/>
        <end position="215"/>
    </location>
</feature>
<evidence type="ECO:0000256" key="9">
    <source>
        <dbReference type="ARBA" id="ARBA00023136"/>
    </source>
</evidence>
<keyword evidence="7 14" id="KW-1133">Transmembrane helix</keyword>
<keyword evidence="9 14" id="KW-0472">Membrane</keyword>
<keyword evidence="8" id="KW-0443">Lipid metabolism</keyword>
<comment type="subcellular location">
    <subcellularLocation>
        <location evidence="1">Cell membrane</location>
        <topology evidence="1">Multi-pass membrane protein</topology>
    </subcellularLocation>
</comment>
<dbReference type="InterPro" id="IPR027379">
    <property type="entry name" value="CLS_N"/>
</dbReference>
<name>A0ABQ4N3M4_9BACL</name>
<dbReference type="SUPFAM" id="SSF56024">
    <property type="entry name" value="Phospholipase D/nuclease"/>
    <property type="match status" value="2"/>
</dbReference>
<keyword evidence="6" id="KW-0677">Repeat</keyword>
<dbReference type="Gene3D" id="3.30.870.10">
    <property type="entry name" value="Endonuclease Chain A"/>
    <property type="match status" value="2"/>
</dbReference>
<dbReference type="Pfam" id="PF13091">
    <property type="entry name" value="PLDc_2"/>
    <property type="match status" value="2"/>
</dbReference>
<dbReference type="CDD" id="cd09110">
    <property type="entry name" value="PLDc_CLS_1"/>
    <property type="match status" value="1"/>
</dbReference>
<evidence type="ECO:0000256" key="12">
    <source>
        <dbReference type="NCBIfam" id="TIGR04265"/>
    </source>
</evidence>
<dbReference type="InterPro" id="IPR001736">
    <property type="entry name" value="PLipase_D/transphosphatidylase"/>
</dbReference>
<evidence type="ECO:0000256" key="1">
    <source>
        <dbReference type="ARBA" id="ARBA00004651"/>
    </source>
</evidence>
<dbReference type="CDD" id="cd09112">
    <property type="entry name" value="PLDc_CLS_2"/>
    <property type="match status" value="1"/>
</dbReference>
<accession>A0ABQ4N3M4</accession>
<evidence type="ECO:0000313" key="17">
    <source>
        <dbReference type="Proteomes" id="UP000680304"/>
    </source>
</evidence>
<dbReference type="SMART" id="SM00155">
    <property type="entry name" value="PLDc"/>
    <property type="match status" value="2"/>
</dbReference>
<evidence type="ECO:0000256" key="4">
    <source>
        <dbReference type="ARBA" id="ARBA00022679"/>
    </source>
</evidence>
<comment type="caution">
    <text evidence="16">The sequence shown here is derived from an EMBL/GenBank/DDBJ whole genome shotgun (WGS) entry which is preliminary data.</text>
</comment>
<dbReference type="InterPro" id="IPR025202">
    <property type="entry name" value="PLD-like_dom"/>
</dbReference>
<evidence type="ECO:0000256" key="8">
    <source>
        <dbReference type="ARBA" id="ARBA00023098"/>
    </source>
</evidence>
<evidence type="ECO:0000259" key="15">
    <source>
        <dbReference type="PROSITE" id="PS50035"/>
    </source>
</evidence>
<evidence type="ECO:0000313" key="16">
    <source>
        <dbReference type="EMBL" id="GIQ62763.1"/>
    </source>
</evidence>
<feature type="region of interest" description="Disordered" evidence="13">
    <location>
        <begin position="458"/>
        <end position="488"/>
    </location>
</feature>
<keyword evidence="3" id="KW-0444">Lipid biosynthesis</keyword>
<evidence type="ECO:0000256" key="10">
    <source>
        <dbReference type="ARBA" id="ARBA00023209"/>
    </source>
</evidence>
<evidence type="ECO:0000256" key="14">
    <source>
        <dbReference type="SAM" id="Phobius"/>
    </source>
</evidence>
<dbReference type="Proteomes" id="UP000680304">
    <property type="component" value="Unassembled WGS sequence"/>
</dbReference>
<evidence type="ECO:0000256" key="3">
    <source>
        <dbReference type="ARBA" id="ARBA00022516"/>
    </source>
</evidence>
<keyword evidence="17" id="KW-1185">Reference proteome</keyword>
<reference evidence="16 17" key="1">
    <citation type="submission" date="2021-04" db="EMBL/GenBank/DDBJ databases">
        <title>Draft genome sequence of Paenibacillus cisolokensis, LC2-13A.</title>
        <authorList>
            <person name="Uke A."/>
            <person name="Chhe C."/>
            <person name="Baramee S."/>
            <person name="Kosugi A."/>
        </authorList>
    </citation>
    <scope>NUCLEOTIDE SEQUENCE [LARGE SCALE GENOMIC DNA]</scope>
    <source>
        <strain evidence="16 17">LC2-13A</strain>
    </source>
</reference>
<evidence type="ECO:0000256" key="7">
    <source>
        <dbReference type="ARBA" id="ARBA00022989"/>
    </source>
</evidence>
<gene>
    <name evidence="16" type="primary">cls2</name>
    <name evidence="16" type="ORF">PACILC2_13310</name>
</gene>
<dbReference type="EMBL" id="BOVJ01000042">
    <property type="protein sequence ID" value="GIQ62763.1"/>
    <property type="molecule type" value="Genomic_DNA"/>
</dbReference>
<dbReference type="PANTHER" id="PTHR21248">
    <property type="entry name" value="CARDIOLIPIN SYNTHASE"/>
    <property type="match status" value="1"/>
</dbReference>
<evidence type="ECO:0000256" key="13">
    <source>
        <dbReference type="SAM" id="MobiDB-lite"/>
    </source>
</evidence>
<evidence type="ECO:0000256" key="5">
    <source>
        <dbReference type="ARBA" id="ARBA00022692"/>
    </source>
</evidence>
<keyword evidence="11" id="KW-1208">Phospholipid metabolism</keyword>
<dbReference type="InterPro" id="IPR022924">
    <property type="entry name" value="Cardiolipin_synthase"/>
</dbReference>
<proteinExistence type="predicted"/>
<evidence type="ECO:0000256" key="2">
    <source>
        <dbReference type="ARBA" id="ARBA00022475"/>
    </source>
</evidence>
<keyword evidence="5 14" id="KW-0812">Transmembrane</keyword>
<evidence type="ECO:0000256" key="11">
    <source>
        <dbReference type="ARBA" id="ARBA00023264"/>
    </source>
</evidence>
<evidence type="ECO:0000256" key="6">
    <source>
        <dbReference type="ARBA" id="ARBA00022737"/>
    </source>
</evidence>
<dbReference type="Pfam" id="PF13396">
    <property type="entry name" value="PLDc_N"/>
    <property type="match status" value="1"/>
</dbReference>
<dbReference type="EC" id="2.7.8.-" evidence="12"/>
<feature type="domain" description="PLD phosphodiesterase" evidence="15">
    <location>
        <begin position="361"/>
        <end position="387"/>
    </location>
</feature>
<keyword evidence="4" id="KW-0808">Transferase</keyword>
<keyword evidence="2" id="KW-1003">Cell membrane</keyword>
<dbReference type="NCBIfam" id="TIGR04265">
    <property type="entry name" value="bac_cardiolipin"/>
    <property type="match status" value="1"/>
</dbReference>
<keyword evidence="10" id="KW-0594">Phospholipid biosynthesis</keyword>
<protein>
    <recommendedName>
        <fullName evidence="12">Cardiolipin synthase</fullName>
        <ecNumber evidence="12">2.7.8.-</ecNumber>
    </recommendedName>
</protein>
<sequence length="488" mass="55453">MPSAKAVAWLVILMVFPLIGFAAYYFIGKEYSRIDPARCKTNRMLAPLKEKLADRCAQRLPPETVRQHVGDERLRAMLKNNIFLPITVCNQTTVYTEGTEAFAAMFESISLAKVYIHIEFYIIRDDEIGKRFQQLLIRKSREGVNVRLLYDGIGCLRLRKTYLRELKDAGVEIGCFAPPVPAFLNKRINYRNHRKIVVVDGEVGFIGGLNVGDEYLGRKAEIGYWRDTHFRIKGDAVLWIQYTFARDWFVVKRQLLDDPVYYPVRPAQGNEFVQMIKSGPDETILELIFTLIVSAKKRIYIETPYFIPDPAVFLALKTAAMRGVDVRVIIPAVPDSKVVYWASLSFVQDLLQAGIRFYRYQKGFIHAKVVICDETACSGSANLDMRSFIGQFEINAMFFDGQVVNRLVADFFAILGKAKKSCPRNSRSGRNPRNGKKFLRVCFPLYFDPGGSRTIGRFDPASGPGGGDSVAGHAPFPRPFRLHPKFRE</sequence>
<organism evidence="16 17">
    <name type="scientific">Paenibacillus cisolokensis</name>
    <dbReference type="NCBI Taxonomy" id="1658519"/>
    <lineage>
        <taxon>Bacteria</taxon>
        <taxon>Bacillati</taxon>
        <taxon>Bacillota</taxon>
        <taxon>Bacilli</taxon>
        <taxon>Bacillales</taxon>
        <taxon>Paenibacillaceae</taxon>
        <taxon>Paenibacillus</taxon>
    </lineage>
</organism>
<dbReference type="PANTHER" id="PTHR21248:SF22">
    <property type="entry name" value="PHOSPHOLIPASE D"/>
    <property type="match status" value="1"/>
</dbReference>
<dbReference type="PROSITE" id="PS50035">
    <property type="entry name" value="PLD"/>
    <property type="match status" value="2"/>
</dbReference>
<feature type="transmembrane region" description="Helical" evidence="14">
    <location>
        <begin position="6"/>
        <end position="27"/>
    </location>
</feature>